<dbReference type="EMBL" id="JAUJYO010000018">
    <property type="protein sequence ID" value="KAK1289220.1"/>
    <property type="molecule type" value="Genomic_DNA"/>
</dbReference>
<sequence length="49" mass="4923">MGGGGDGGGGFLGGGGGGRFRGRQIGFPFGWSSHLPLMQARGSEHIYSV</sequence>
<proteinExistence type="predicted"/>
<dbReference type="AlphaFoldDB" id="A0AAV9CKD7"/>
<gene>
    <name evidence="1" type="ORF">QJS10_CPB18g01664</name>
</gene>
<name>A0AAV9CKD7_ACOCL</name>
<keyword evidence="2" id="KW-1185">Reference proteome</keyword>
<dbReference type="Proteomes" id="UP001180020">
    <property type="component" value="Unassembled WGS sequence"/>
</dbReference>
<reference evidence="1" key="1">
    <citation type="journal article" date="2023" name="Nat. Commun.">
        <title>Diploid and tetraploid genomes of Acorus and the evolution of monocots.</title>
        <authorList>
            <person name="Ma L."/>
            <person name="Liu K.W."/>
            <person name="Li Z."/>
            <person name="Hsiao Y.Y."/>
            <person name="Qi Y."/>
            <person name="Fu T."/>
            <person name="Tang G.D."/>
            <person name="Zhang D."/>
            <person name="Sun W.H."/>
            <person name="Liu D.K."/>
            <person name="Li Y."/>
            <person name="Chen G.Z."/>
            <person name="Liu X.D."/>
            <person name="Liao X.Y."/>
            <person name="Jiang Y.T."/>
            <person name="Yu X."/>
            <person name="Hao Y."/>
            <person name="Huang J."/>
            <person name="Zhao X.W."/>
            <person name="Ke S."/>
            <person name="Chen Y.Y."/>
            <person name="Wu W.L."/>
            <person name="Hsu J.L."/>
            <person name="Lin Y.F."/>
            <person name="Huang M.D."/>
            <person name="Li C.Y."/>
            <person name="Huang L."/>
            <person name="Wang Z.W."/>
            <person name="Zhao X."/>
            <person name="Zhong W.Y."/>
            <person name="Peng D.H."/>
            <person name="Ahmad S."/>
            <person name="Lan S."/>
            <person name="Zhang J.S."/>
            <person name="Tsai W.C."/>
            <person name="Van de Peer Y."/>
            <person name="Liu Z.J."/>
        </authorList>
    </citation>
    <scope>NUCLEOTIDE SEQUENCE</scope>
    <source>
        <strain evidence="1">CP</strain>
    </source>
</reference>
<evidence type="ECO:0000313" key="1">
    <source>
        <dbReference type="EMBL" id="KAK1289220.1"/>
    </source>
</evidence>
<organism evidence="1 2">
    <name type="scientific">Acorus calamus</name>
    <name type="common">Sweet flag</name>
    <dbReference type="NCBI Taxonomy" id="4465"/>
    <lineage>
        <taxon>Eukaryota</taxon>
        <taxon>Viridiplantae</taxon>
        <taxon>Streptophyta</taxon>
        <taxon>Embryophyta</taxon>
        <taxon>Tracheophyta</taxon>
        <taxon>Spermatophyta</taxon>
        <taxon>Magnoliopsida</taxon>
        <taxon>Liliopsida</taxon>
        <taxon>Acoraceae</taxon>
        <taxon>Acorus</taxon>
    </lineage>
</organism>
<evidence type="ECO:0000313" key="2">
    <source>
        <dbReference type="Proteomes" id="UP001180020"/>
    </source>
</evidence>
<protein>
    <submittedName>
        <fullName evidence="1">Uncharacterized protein</fullName>
    </submittedName>
</protein>
<reference evidence="1" key="2">
    <citation type="submission" date="2023-06" db="EMBL/GenBank/DDBJ databases">
        <authorList>
            <person name="Ma L."/>
            <person name="Liu K.-W."/>
            <person name="Li Z."/>
            <person name="Hsiao Y.-Y."/>
            <person name="Qi Y."/>
            <person name="Fu T."/>
            <person name="Tang G."/>
            <person name="Zhang D."/>
            <person name="Sun W.-H."/>
            <person name="Liu D.-K."/>
            <person name="Li Y."/>
            <person name="Chen G.-Z."/>
            <person name="Liu X.-D."/>
            <person name="Liao X.-Y."/>
            <person name="Jiang Y.-T."/>
            <person name="Yu X."/>
            <person name="Hao Y."/>
            <person name="Huang J."/>
            <person name="Zhao X.-W."/>
            <person name="Ke S."/>
            <person name="Chen Y.-Y."/>
            <person name="Wu W.-L."/>
            <person name="Hsu J.-L."/>
            <person name="Lin Y.-F."/>
            <person name="Huang M.-D."/>
            <person name="Li C.-Y."/>
            <person name="Huang L."/>
            <person name="Wang Z.-W."/>
            <person name="Zhao X."/>
            <person name="Zhong W.-Y."/>
            <person name="Peng D.-H."/>
            <person name="Ahmad S."/>
            <person name="Lan S."/>
            <person name="Zhang J.-S."/>
            <person name="Tsai W.-C."/>
            <person name="Van De Peer Y."/>
            <person name="Liu Z.-J."/>
        </authorList>
    </citation>
    <scope>NUCLEOTIDE SEQUENCE</scope>
    <source>
        <strain evidence="1">CP</strain>
        <tissue evidence="1">Leaves</tissue>
    </source>
</reference>
<comment type="caution">
    <text evidence="1">The sequence shown here is derived from an EMBL/GenBank/DDBJ whole genome shotgun (WGS) entry which is preliminary data.</text>
</comment>
<accession>A0AAV9CKD7</accession>